<reference evidence="1" key="1">
    <citation type="submission" date="2023-11" db="EMBL/GenBank/DDBJ databases">
        <authorList>
            <person name="Alioto T."/>
            <person name="Alioto T."/>
            <person name="Gomez Garrido J."/>
        </authorList>
    </citation>
    <scope>NUCLEOTIDE SEQUENCE</scope>
</reference>
<keyword evidence="2" id="KW-1185">Reference proteome</keyword>
<name>A0AAI9EF07_9PEZI</name>
<dbReference type="Proteomes" id="UP001296104">
    <property type="component" value="Unassembled WGS sequence"/>
</dbReference>
<sequence length="106" mass="12076">MATLTINRLFETNQNPKLRLLCFGRAEIYEDTLSRDSLEPQTFTAPMCYYPGRQRDCFGREKSVAIYQDPKLVKYDLPLWDAVVDIGPRLVDNGLGLGDYNLSVIA</sequence>
<gene>
    <name evidence="1" type="ORF">LECACI_7A009185</name>
</gene>
<accession>A0AAI9EF07</accession>
<proteinExistence type="predicted"/>
<evidence type="ECO:0000313" key="2">
    <source>
        <dbReference type="Proteomes" id="UP001296104"/>
    </source>
</evidence>
<comment type="caution">
    <text evidence="1">The sequence shown here is derived from an EMBL/GenBank/DDBJ whole genome shotgun (WGS) entry which is preliminary data.</text>
</comment>
<protein>
    <submittedName>
        <fullName evidence="1">Uncharacterized protein</fullName>
    </submittedName>
</protein>
<dbReference type="EMBL" id="CAVMBE010000100">
    <property type="protein sequence ID" value="CAK4034027.1"/>
    <property type="molecule type" value="Genomic_DNA"/>
</dbReference>
<evidence type="ECO:0000313" key="1">
    <source>
        <dbReference type="EMBL" id="CAK4034027.1"/>
    </source>
</evidence>
<dbReference type="AlphaFoldDB" id="A0AAI9EF07"/>
<organism evidence="1 2">
    <name type="scientific">Lecanosticta acicola</name>
    <dbReference type="NCBI Taxonomy" id="111012"/>
    <lineage>
        <taxon>Eukaryota</taxon>
        <taxon>Fungi</taxon>
        <taxon>Dikarya</taxon>
        <taxon>Ascomycota</taxon>
        <taxon>Pezizomycotina</taxon>
        <taxon>Dothideomycetes</taxon>
        <taxon>Dothideomycetidae</taxon>
        <taxon>Mycosphaerellales</taxon>
        <taxon>Mycosphaerellaceae</taxon>
        <taxon>Lecanosticta</taxon>
    </lineage>
</organism>